<gene>
    <name evidence="1" type="ORF">Bca52824_066026</name>
</gene>
<dbReference type="GO" id="GO:0003723">
    <property type="term" value="F:RNA binding"/>
    <property type="evidence" value="ECO:0007669"/>
    <property type="project" value="InterPro"/>
</dbReference>
<keyword evidence="2" id="KW-1185">Reference proteome</keyword>
<evidence type="ECO:0008006" key="3">
    <source>
        <dbReference type="Google" id="ProtNLM"/>
    </source>
</evidence>
<sequence length="196" mass="21607">MSSVFPGPRFLSLLHKNSKTLVQAKQIHAQLVIHGCQDNSLVGKLVGHYCSKQSTESSKLAHSLVFPRFSHPDKFLFNTLLKCSNPEDSIRIFTNWLSKSSLLYLTERTFVFLLGACARSASSSRVGRIVHGMDKGNHSARKGMILFRRFSYCGDGVSRPTDTTMVCVLSAISQMGLLEVGALVHGYIEKLGFTPG</sequence>
<protein>
    <recommendedName>
        <fullName evidence="3">Pentatricopeptide repeat-containing protein</fullName>
    </recommendedName>
</protein>
<dbReference type="AlphaFoldDB" id="A0A8X7UBK2"/>
<dbReference type="InterPro" id="IPR046960">
    <property type="entry name" value="PPR_At4g14850-like_plant"/>
</dbReference>
<accession>A0A8X7UBK2</accession>
<comment type="caution">
    <text evidence="1">The sequence shown here is derived from an EMBL/GenBank/DDBJ whole genome shotgun (WGS) entry which is preliminary data.</text>
</comment>
<organism evidence="1 2">
    <name type="scientific">Brassica carinata</name>
    <name type="common">Ethiopian mustard</name>
    <name type="synonym">Abyssinian cabbage</name>
    <dbReference type="NCBI Taxonomy" id="52824"/>
    <lineage>
        <taxon>Eukaryota</taxon>
        <taxon>Viridiplantae</taxon>
        <taxon>Streptophyta</taxon>
        <taxon>Embryophyta</taxon>
        <taxon>Tracheophyta</taxon>
        <taxon>Spermatophyta</taxon>
        <taxon>Magnoliopsida</taxon>
        <taxon>eudicotyledons</taxon>
        <taxon>Gunneridae</taxon>
        <taxon>Pentapetalae</taxon>
        <taxon>rosids</taxon>
        <taxon>malvids</taxon>
        <taxon>Brassicales</taxon>
        <taxon>Brassicaceae</taxon>
        <taxon>Brassiceae</taxon>
        <taxon>Brassica</taxon>
    </lineage>
</organism>
<evidence type="ECO:0000313" key="2">
    <source>
        <dbReference type="Proteomes" id="UP000886595"/>
    </source>
</evidence>
<reference evidence="1 2" key="1">
    <citation type="submission" date="2020-02" db="EMBL/GenBank/DDBJ databases">
        <authorList>
            <person name="Ma Q."/>
            <person name="Huang Y."/>
            <person name="Song X."/>
            <person name="Pei D."/>
        </authorList>
    </citation>
    <scope>NUCLEOTIDE SEQUENCE [LARGE SCALE GENOMIC DNA]</scope>
    <source>
        <strain evidence="1">Sxm20200214</strain>
        <tissue evidence="1">Leaf</tissue>
    </source>
</reference>
<proteinExistence type="predicted"/>
<evidence type="ECO:0000313" key="1">
    <source>
        <dbReference type="EMBL" id="KAG2271471.1"/>
    </source>
</evidence>
<dbReference type="EMBL" id="JAAMPC010000013">
    <property type="protein sequence ID" value="KAG2271471.1"/>
    <property type="molecule type" value="Genomic_DNA"/>
</dbReference>
<dbReference type="OrthoDB" id="992115at2759"/>
<dbReference type="PANTHER" id="PTHR47926">
    <property type="entry name" value="PENTATRICOPEPTIDE REPEAT-CONTAINING PROTEIN"/>
    <property type="match status" value="1"/>
</dbReference>
<dbReference type="Proteomes" id="UP000886595">
    <property type="component" value="Unassembled WGS sequence"/>
</dbReference>
<dbReference type="GO" id="GO:0009451">
    <property type="term" value="P:RNA modification"/>
    <property type="evidence" value="ECO:0007669"/>
    <property type="project" value="InterPro"/>
</dbReference>
<name>A0A8X7UBK2_BRACI</name>